<sequence length="342" mass="37856">MAEIVTMGEIMLRLSPPEHQRFIQATSFDINYGGSEGNIAVCLSNYGHNVGYITKLPKNEIGECVIATLQKYGVDCSAITRGGNRLGIYFLENGSSVRPSSVIYDRAGSSMAESTVDDFDFETILKDIKWFHTSGITPALNKKVAEATKKAMIIAKKNGAIISFDLNYRAKLWTKDIDEKQRLIADMMQYVDICFGNARDAALVLGYKDENFDFINGDYSICVNEENMQKIIKKYNFKYLVSSLRESISASDNYYSAVVATKEDVYIGKKFLVHITDRVGSGDAFAAGFIHGLITGKSKEEALNFAIASSAIKHTIPGDLNFTTIEEVEKLSDSNGEGRVVR</sequence>
<dbReference type="SUPFAM" id="SSF53613">
    <property type="entry name" value="Ribokinase-like"/>
    <property type="match status" value="1"/>
</dbReference>
<evidence type="ECO:0000313" key="5">
    <source>
        <dbReference type="EMBL" id="ALF18779.1"/>
    </source>
</evidence>
<dbReference type="AlphaFoldDB" id="A0A0M3USR0"/>
<evidence type="ECO:0000256" key="2">
    <source>
        <dbReference type="ARBA" id="ARBA00022679"/>
    </source>
</evidence>
<dbReference type="Proteomes" id="UP000063147">
    <property type="component" value="Chromosome"/>
</dbReference>
<dbReference type="PATRIC" id="fig|76859.3.peg.2353"/>
<keyword evidence="3 5" id="KW-0418">Kinase</keyword>
<evidence type="ECO:0000313" key="6">
    <source>
        <dbReference type="Proteomes" id="UP000063147"/>
    </source>
</evidence>
<organism evidence="5">
    <name type="scientific">Fusobacterium animalis</name>
    <dbReference type="NCBI Taxonomy" id="76859"/>
    <lineage>
        <taxon>Bacteria</taxon>
        <taxon>Fusobacteriati</taxon>
        <taxon>Fusobacteriota</taxon>
        <taxon>Fusobacteriia</taxon>
        <taxon>Fusobacteriales</taxon>
        <taxon>Fusobacteriaceae</taxon>
        <taxon>Fusobacterium</taxon>
    </lineage>
</organism>
<dbReference type="CDD" id="cd01166">
    <property type="entry name" value="KdgK"/>
    <property type="match status" value="1"/>
</dbReference>
<dbReference type="OrthoDB" id="9813569at2"/>
<dbReference type="Pfam" id="PF00294">
    <property type="entry name" value="PfkB"/>
    <property type="match status" value="1"/>
</dbReference>
<dbReference type="PANTHER" id="PTHR43320:SF2">
    <property type="entry name" value="2-DEHYDRO-3-DEOXYGLUCONOKINASE_2-DEHYDRO-3-DEOXYGALACTONOKINASE"/>
    <property type="match status" value="1"/>
</dbReference>
<dbReference type="GO" id="GO:0016301">
    <property type="term" value="F:kinase activity"/>
    <property type="evidence" value="ECO:0007669"/>
    <property type="project" value="UniProtKB-KW"/>
</dbReference>
<evidence type="ECO:0000259" key="4">
    <source>
        <dbReference type="Pfam" id="PF00294"/>
    </source>
</evidence>
<reference evidence="5 6" key="1">
    <citation type="submission" date="2015-09" db="EMBL/GenBank/DDBJ databases">
        <authorList>
            <person name="Jackson K.R."/>
            <person name="Lunt B.L."/>
            <person name="Fisher J.N.B."/>
            <person name="Gardner A.V."/>
            <person name="Bailey M.E."/>
            <person name="Deus L.M."/>
            <person name="Earl A.S."/>
            <person name="Gibby P.D."/>
            <person name="Hartmann K.A."/>
            <person name="Liu J.E."/>
            <person name="Manci A.M."/>
            <person name="Nielsen D.A."/>
            <person name="Solomon M.B."/>
            <person name="Breakwell D.P."/>
            <person name="Burnett S.H."/>
            <person name="Grose J.H."/>
        </authorList>
    </citation>
    <scope>NUCLEOTIDE SEQUENCE [LARGE SCALE GENOMIC DNA]</scope>
    <source>
        <strain evidence="5 6">KCOM 1279</strain>
    </source>
</reference>
<feature type="domain" description="Carbohydrate kinase PfkB" evidence="4">
    <location>
        <begin position="1"/>
        <end position="315"/>
    </location>
</feature>
<gene>
    <name evidence="5" type="ORF">RN98_11685</name>
</gene>
<dbReference type="EMBL" id="CP012713">
    <property type="protein sequence ID" value="ALF18779.1"/>
    <property type="molecule type" value="Genomic_DNA"/>
</dbReference>
<protein>
    <submittedName>
        <fullName evidence="5">2-dehydro-3-deoxygluconokinase</fullName>
    </submittedName>
</protein>
<dbReference type="PANTHER" id="PTHR43320">
    <property type="entry name" value="SUGAR KINASE"/>
    <property type="match status" value="1"/>
</dbReference>
<comment type="similarity">
    <text evidence="1">Belongs to the carbohydrate kinase PfkB family.</text>
</comment>
<dbReference type="InterPro" id="IPR011611">
    <property type="entry name" value="PfkB_dom"/>
</dbReference>
<keyword evidence="2" id="KW-0808">Transferase</keyword>
<dbReference type="InterPro" id="IPR029056">
    <property type="entry name" value="Ribokinase-like"/>
</dbReference>
<evidence type="ECO:0000256" key="1">
    <source>
        <dbReference type="ARBA" id="ARBA00010688"/>
    </source>
</evidence>
<dbReference type="Gene3D" id="3.40.1190.20">
    <property type="match status" value="1"/>
</dbReference>
<dbReference type="RefSeq" id="WP_060676812.1">
    <property type="nucleotide sequence ID" value="NZ_CP012713.1"/>
</dbReference>
<accession>A0A0M3USR0</accession>
<name>A0A0M3USR0_9FUSO</name>
<proteinExistence type="inferred from homology"/>
<dbReference type="InterPro" id="IPR052700">
    <property type="entry name" value="Carb_kinase_PfkB-like"/>
</dbReference>
<evidence type="ECO:0000256" key="3">
    <source>
        <dbReference type="ARBA" id="ARBA00022777"/>
    </source>
</evidence>